<evidence type="ECO:0000313" key="8">
    <source>
        <dbReference type="Proteomes" id="UP001081071"/>
    </source>
</evidence>
<keyword evidence="2" id="KW-0719">Serine esterase</keyword>
<dbReference type="PANTHER" id="PTHR33630:SF9">
    <property type="entry name" value="CUTINASE 4"/>
    <property type="match status" value="1"/>
</dbReference>
<feature type="region of interest" description="Disordered" evidence="5">
    <location>
        <begin position="45"/>
        <end position="75"/>
    </location>
</feature>
<accession>A0ABT4M9K2</accession>
<dbReference type="RefSeq" id="WP_269602275.1">
    <property type="nucleotide sequence ID" value="NZ_JAPWIJ010000002.1"/>
</dbReference>
<comment type="caution">
    <text evidence="7">The sequence shown here is derived from an EMBL/GenBank/DDBJ whole genome shotgun (WGS) entry which is preliminary data.</text>
</comment>
<dbReference type="InterPro" id="IPR000675">
    <property type="entry name" value="Cutinase/axe"/>
</dbReference>
<proteinExistence type="inferred from homology"/>
<dbReference type="Pfam" id="PF01083">
    <property type="entry name" value="Cutinase"/>
    <property type="match status" value="1"/>
</dbReference>
<feature type="compositionally biased region" description="Low complexity" evidence="5">
    <location>
        <begin position="45"/>
        <end position="69"/>
    </location>
</feature>
<evidence type="ECO:0000256" key="3">
    <source>
        <dbReference type="ARBA" id="ARBA00022801"/>
    </source>
</evidence>
<keyword evidence="3" id="KW-0378">Hydrolase</keyword>
<dbReference type="SMART" id="SM01110">
    <property type="entry name" value="Cutinase"/>
    <property type="match status" value="1"/>
</dbReference>
<dbReference type="InterPro" id="IPR029058">
    <property type="entry name" value="AB_hydrolase_fold"/>
</dbReference>
<dbReference type="Proteomes" id="UP001081071">
    <property type="component" value="Unassembled WGS sequence"/>
</dbReference>
<keyword evidence="8" id="KW-1185">Reference proteome</keyword>
<evidence type="ECO:0000256" key="1">
    <source>
        <dbReference type="ARBA" id="ARBA00007534"/>
    </source>
</evidence>
<comment type="similarity">
    <text evidence="1">Belongs to the cutinase family.</text>
</comment>
<protein>
    <submittedName>
        <fullName evidence="7">Cutinase family protein</fullName>
    </submittedName>
</protein>
<evidence type="ECO:0000256" key="4">
    <source>
        <dbReference type="ARBA" id="ARBA00023157"/>
    </source>
</evidence>
<keyword evidence="4" id="KW-1015">Disulfide bond</keyword>
<organism evidence="7 8">
    <name type="scientific">Rhodococcus ruber</name>
    <dbReference type="NCBI Taxonomy" id="1830"/>
    <lineage>
        <taxon>Bacteria</taxon>
        <taxon>Bacillati</taxon>
        <taxon>Actinomycetota</taxon>
        <taxon>Actinomycetes</taxon>
        <taxon>Mycobacteriales</taxon>
        <taxon>Nocardiaceae</taxon>
        <taxon>Rhodococcus</taxon>
    </lineage>
</organism>
<evidence type="ECO:0000256" key="2">
    <source>
        <dbReference type="ARBA" id="ARBA00022487"/>
    </source>
</evidence>
<reference evidence="7" key="1">
    <citation type="submission" date="2022-12" db="EMBL/GenBank/DDBJ databases">
        <authorList>
            <person name="Krivoruchko A.V."/>
            <person name="Elkin A."/>
        </authorList>
    </citation>
    <scope>NUCLEOTIDE SEQUENCE</scope>
    <source>
        <strain evidence="7">IEGM 1391</strain>
    </source>
</reference>
<feature type="chain" id="PRO_5045721715" evidence="6">
    <location>
        <begin position="46"/>
        <end position="521"/>
    </location>
</feature>
<dbReference type="SUPFAM" id="SSF53474">
    <property type="entry name" value="alpha/beta-Hydrolases"/>
    <property type="match status" value="1"/>
</dbReference>
<feature type="compositionally biased region" description="Low complexity" evidence="5">
    <location>
        <begin position="450"/>
        <end position="472"/>
    </location>
</feature>
<dbReference type="PANTHER" id="PTHR33630">
    <property type="entry name" value="CUTINASE RV1984C-RELATED-RELATED"/>
    <property type="match status" value="1"/>
</dbReference>
<gene>
    <name evidence="7" type="ORF">O4220_03820</name>
</gene>
<evidence type="ECO:0000256" key="6">
    <source>
        <dbReference type="SAM" id="SignalP"/>
    </source>
</evidence>
<feature type="region of interest" description="Disordered" evidence="5">
    <location>
        <begin position="439"/>
        <end position="521"/>
    </location>
</feature>
<evidence type="ECO:0000313" key="7">
    <source>
        <dbReference type="EMBL" id="MCZ4517631.1"/>
    </source>
</evidence>
<dbReference type="EMBL" id="JAPWIJ010000002">
    <property type="protein sequence ID" value="MCZ4517631.1"/>
    <property type="molecule type" value="Genomic_DNA"/>
</dbReference>
<sequence>MKAGEGSAKMLRRKRVLTSSFGSVLLRSAVVTLALALAAPAAALAAPDSGSSNSGSSDSGSADFGSSQGPNIDPNNYAQDCPDVLLLAVSGATDSDSDRNPLNEEAQTIASNWVGNVTVPVGEANADSPGTVGWLYVPYSSTYGFDVLDNVPTYQESIADGIASTNRLMDEYKTKCGEKTKFALLGYSVGGEILDRVTRELGHRDPNALVTSDDVVGVVMVGSPYRPAGVPNFGDEVGQSLGGFMDQSPRDYGSMTDKVTWSCRPYDLACDSPDKIELLQLALGVFGQMRLTLLNPVQTVSDFGRTVASIATRAIIDIATNKSWLESDETLLQVLVKVSDRQYQVDDEQAAAALSPEQLLADLNWALGPGAETVKAKLRAEGEGLVENNKGIVDVVLGPYLAIGFLQHLSYWYNDPNDGYEWESEKMVAWVTDLARTEREKNNAPPAVDPATPEAPSTETPTTETPTPAAEPRLLPEPGTQTRVSDFGAFLESQGIPVPEGLFPPQYSTVPERTTAAPVPN</sequence>
<keyword evidence="6" id="KW-0732">Signal</keyword>
<feature type="signal peptide" evidence="6">
    <location>
        <begin position="1"/>
        <end position="45"/>
    </location>
</feature>
<name>A0ABT4M9K2_9NOCA</name>
<dbReference type="Gene3D" id="3.40.50.1820">
    <property type="entry name" value="alpha/beta hydrolase"/>
    <property type="match status" value="1"/>
</dbReference>
<evidence type="ECO:0000256" key="5">
    <source>
        <dbReference type="SAM" id="MobiDB-lite"/>
    </source>
</evidence>